<feature type="compositionally biased region" description="Low complexity" evidence="1">
    <location>
        <begin position="480"/>
        <end position="490"/>
    </location>
</feature>
<comment type="caution">
    <text evidence="2">The sequence shown here is derived from an EMBL/GenBank/DDBJ whole genome shotgun (WGS) entry which is preliminary data.</text>
</comment>
<reference evidence="2 3" key="1">
    <citation type="journal article" date="2015" name="Genome Biol. Evol.">
        <title>Comparative Genomics of a Bacterivorous Green Alga Reveals Evolutionary Causalities and Consequences of Phago-Mixotrophic Mode of Nutrition.</title>
        <authorList>
            <person name="Burns J.A."/>
            <person name="Paasch A."/>
            <person name="Narechania A."/>
            <person name="Kim E."/>
        </authorList>
    </citation>
    <scope>NUCLEOTIDE SEQUENCE [LARGE SCALE GENOMIC DNA]</scope>
    <source>
        <strain evidence="2 3">PLY_AMNH</strain>
    </source>
</reference>
<feature type="compositionally biased region" description="Basic and acidic residues" evidence="1">
    <location>
        <begin position="705"/>
        <end position="722"/>
    </location>
</feature>
<feature type="compositionally biased region" description="Gly residues" evidence="1">
    <location>
        <begin position="234"/>
        <end position="243"/>
    </location>
</feature>
<keyword evidence="3" id="KW-1185">Reference proteome</keyword>
<feature type="compositionally biased region" description="Basic and acidic residues" evidence="1">
    <location>
        <begin position="452"/>
        <end position="479"/>
    </location>
</feature>
<feature type="region of interest" description="Disordered" evidence="1">
    <location>
        <begin position="390"/>
        <end position="634"/>
    </location>
</feature>
<evidence type="ECO:0000313" key="3">
    <source>
        <dbReference type="Proteomes" id="UP001190700"/>
    </source>
</evidence>
<dbReference type="EMBL" id="LGRX02003698">
    <property type="protein sequence ID" value="KAK3281799.1"/>
    <property type="molecule type" value="Genomic_DNA"/>
</dbReference>
<dbReference type="GO" id="GO:0005874">
    <property type="term" value="C:microtubule"/>
    <property type="evidence" value="ECO:0007669"/>
    <property type="project" value="InterPro"/>
</dbReference>
<feature type="compositionally biased region" description="Basic and acidic residues" evidence="1">
    <location>
        <begin position="515"/>
        <end position="529"/>
    </location>
</feature>
<feature type="compositionally biased region" description="Basic and acidic residues" evidence="1">
    <location>
        <begin position="589"/>
        <end position="609"/>
    </location>
</feature>
<dbReference type="PANTHER" id="PTHR21616">
    <property type="entry name" value="CENTROSOME SPINDLE POLE ASSOCIATED PROTEIN"/>
    <property type="match status" value="1"/>
</dbReference>
<feature type="compositionally biased region" description="Basic and acidic residues" evidence="1">
    <location>
        <begin position="550"/>
        <end position="574"/>
    </location>
</feature>
<feature type="region of interest" description="Disordered" evidence="1">
    <location>
        <begin position="767"/>
        <end position="831"/>
    </location>
</feature>
<evidence type="ECO:0000313" key="2">
    <source>
        <dbReference type="EMBL" id="KAK3281799.1"/>
    </source>
</evidence>
<dbReference type="AlphaFoldDB" id="A0AAE0GP95"/>
<feature type="compositionally biased region" description="Basic and acidic residues" evidence="1">
    <location>
        <begin position="68"/>
        <end position="122"/>
    </location>
</feature>
<dbReference type="GO" id="GO:0000922">
    <property type="term" value="C:spindle pole"/>
    <property type="evidence" value="ECO:0007669"/>
    <property type="project" value="InterPro"/>
</dbReference>
<feature type="compositionally biased region" description="Gly residues" evidence="1">
    <location>
        <begin position="211"/>
        <end position="223"/>
    </location>
</feature>
<feature type="compositionally biased region" description="Basic and acidic residues" evidence="1">
    <location>
        <begin position="41"/>
        <end position="54"/>
    </location>
</feature>
<organism evidence="2 3">
    <name type="scientific">Cymbomonas tetramitiformis</name>
    <dbReference type="NCBI Taxonomy" id="36881"/>
    <lineage>
        <taxon>Eukaryota</taxon>
        <taxon>Viridiplantae</taxon>
        <taxon>Chlorophyta</taxon>
        <taxon>Pyramimonadophyceae</taxon>
        <taxon>Pyramimonadales</taxon>
        <taxon>Pyramimonadaceae</taxon>
        <taxon>Cymbomonas</taxon>
    </lineage>
</organism>
<feature type="compositionally biased region" description="Low complexity" evidence="1">
    <location>
        <begin position="390"/>
        <end position="405"/>
    </location>
</feature>
<dbReference type="InterPro" id="IPR026708">
    <property type="entry name" value="CSPP1"/>
</dbReference>
<proteinExistence type="predicted"/>
<feature type="compositionally biased region" description="Low complexity" evidence="1">
    <location>
        <begin position="503"/>
        <end position="514"/>
    </location>
</feature>
<feature type="compositionally biased region" description="Pro residues" evidence="1">
    <location>
        <begin position="806"/>
        <end position="815"/>
    </location>
</feature>
<dbReference type="Proteomes" id="UP001190700">
    <property type="component" value="Unassembled WGS sequence"/>
</dbReference>
<feature type="compositionally biased region" description="Basic and acidic residues" evidence="1">
    <location>
        <begin position="7"/>
        <end position="20"/>
    </location>
</feature>
<feature type="compositionally biased region" description="Basic and acidic residues" evidence="1">
    <location>
        <begin position="618"/>
        <end position="634"/>
    </location>
</feature>
<sequence>MFGAGQDEQKARLRAERQAEYNRFLAEQQQRRGGRGGGEPQKGDEVYFHEHQEVAPRPFGKPVGQGDNLRHMYDGHDPRGASKAELEADRKRQYGMELERQIREKKERERSEKEEARVKSRELLQQQQQGGDFPLPLQHGPGPGAANWQQGQFQEVSPKGGGYGGPSQQPPLHQPPQQYPYQQGPGGFQAPLPRQDMQGGYMGGYPPQGDPYGGGHGGYGPLPGGLQSPPPQGLQGGGYGQQYGGNPISPHGQDHYYPQQPQQVHQQQQPPYVAEPGGNHNRGQLQGMYGGGISPGQMQHNHHQKQNYAHALEQQIREKQERKERELQQRKKQDMLDDEAMAAYNPWGKGGAGAPLRDQKGAVVTDLSAMHHHNAAMQDGLQQGGQMQLQGNVHHGMPAPNQQAPQMPPQDPAGGGNLVGRFRSDNGMMTHHEVQQRQNAQREMQEALQQQIDERKRIKDAEKAAQKAEEARENERLQREQQQLEQAFLQERNDKQQKHKQMMQDAEQAAALAQAEKDRQRAEKERLDQLDAEPARGGGPPGVPHAHQPGSRERTPPSLRERQEAGGRAERVGWDDAQNAAGVAPRRPPSGDRDNPPPREGHSRRDRPGSGDGYRQSDVTKLREELHREQIGLREQMVKQGEDLLSLRERARQAELETEQARAELRGLREEVARRPPPMPAVDEYSAPDILEIPPVVDFSPPRSRGREQPHKRMPLDIRESLDLAEPSSPQRPMYQIKPPQTAMTNYSVDMGASMAGDSTFIPIANGPAHHLGSLPPEPRAKPPMRGLDAARRAEGSRPSSRPGSGRPPPAPSGPRPGSSGSNQGLDSRAMTPSTMNLDALLLRNENKVIPACAEPAVSLLWHPLPPGSRHTDCLFGFLPLFHSGSNVGLY</sequence>
<feature type="compositionally biased region" description="Low complexity" evidence="1">
    <location>
        <begin position="255"/>
        <end position="272"/>
    </location>
</feature>
<feature type="compositionally biased region" description="Polar residues" evidence="1">
    <location>
        <begin position="436"/>
        <end position="451"/>
    </location>
</feature>
<dbReference type="GO" id="GO:0032467">
    <property type="term" value="P:positive regulation of cytokinesis"/>
    <property type="evidence" value="ECO:0007669"/>
    <property type="project" value="InterPro"/>
</dbReference>
<feature type="compositionally biased region" description="Low complexity" evidence="1">
    <location>
        <begin position="179"/>
        <end position="191"/>
    </location>
</feature>
<feature type="compositionally biased region" description="Pro residues" evidence="1">
    <location>
        <begin position="168"/>
        <end position="178"/>
    </location>
</feature>
<protein>
    <submittedName>
        <fullName evidence="2">Uncharacterized protein</fullName>
    </submittedName>
</protein>
<evidence type="ECO:0000256" key="1">
    <source>
        <dbReference type="SAM" id="MobiDB-lite"/>
    </source>
</evidence>
<feature type="region of interest" description="Disordered" evidence="1">
    <location>
        <begin position="667"/>
        <end position="737"/>
    </location>
</feature>
<name>A0AAE0GP95_9CHLO</name>
<gene>
    <name evidence="2" type="ORF">CYMTET_10427</name>
</gene>
<dbReference type="PANTHER" id="PTHR21616:SF2">
    <property type="entry name" value="CENTROSOME AND SPINDLE POLE-ASSOCIATED PROTEIN 1"/>
    <property type="match status" value="1"/>
</dbReference>
<feature type="region of interest" description="Disordered" evidence="1">
    <location>
        <begin position="1"/>
        <end position="281"/>
    </location>
</feature>
<accession>A0AAE0GP95</accession>